<proteinExistence type="predicted"/>
<comment type="caution">
    <text evidence="1">The sequence shown here is derived from an EMBL/GenBank/DDBJ whole genome shotgun (WGS) entry which is preliminary data.</text>
</comment>
<dbReference type="InterPro" id="IPR004929">
    <property type="entry name" value="I-spanin"/>
</dbReference>
<dbReference type="EMBL" id="MJMN01000023">
    <property type="protein sequence ID" value="OMG83644.1"/>
    <property type="molecule type" value="Genomic_DNA"/>
</dbReference>
<evidence type="ECO:0000313" key="2">
    <source>
        <dbReference type="Proteomes" id="UP000187251"/>
    </source>
</evidence>
<gene>
    <name evidence="1" type="ORF">BIZ92_29865</name>
</gene>
<dbReference type="Pfam" id="PF03245">
    <property type="entry name" value="Phage_lysis"/>
    <property type="match status" value="1"/>
</dbReference>
<reference evidence="1 2" key="1">
    <citation type="submission" date="2016-09" db="EMBL/GenBank/DDBJ databases">
        <title>Phylogenomics of Achromobacter.</title>
        <authorList>
            <person name="Jeukens J."/>
            <person name="Freschi L."/>
            <person name="Vincent A.T."/>
            <person name="Emond-Rheault J.-G."/>
            <person name="Kukavica-Ibrulj I."/>
            <person name="Charette S.J."/>
            <person name="Levesque R.C."/>
        </authorList>
    </citation>
    <scope>NUCLEOTIDE SEQUENCE [LARGE SCALE GENOMIC DNA]</scope>
    <source>
        <strain evidence="1 2">AUS488</strain>
    </source>
</reference>
<dbReference type="RefSeq" id="WP_235612618.1">
    <property type="nucleotide sequence ID" value="NZ_MJMN01000023.1"/>
</dbReference>
<evidence type="ECO:0000313" key="1">
    <source>
        <dbReference type="EMBL" id="OMG83644.1"/>
    </source>
</evidence>
<organism evidence="1 2">
    <name type="scientific">Alcaligenes xylosoxydans xylosoxydans</name>
    <name type="common">Achromobacter xylosoxidans</name>
    <dbReference type="NCBI Taxonomy" id="85698"/>
    <lineage>
        <taxon>Bacteria</taxon>
        <taxon>Pseudomonadati</taxon>
        <taxon>Pseudomonadota</taxon>
        <taxon>Betaproteobacteria</taxon>
        <taxon>Burkholderiales</taxon>
        <taxon>Alcaligenaceae</taxon>
        <taxon>Achromobacter</taxon>
    </lineage>
</organism>
<evidence type="ECO:0008006" key="3">
    <source>
        <dbReference type="Google" id="ProtNLM"/>
    </source>
</evidence>
<accession>A0A1R1JQZ1</accession>
<dbReference type="Proteomes" id="UP000187251">
    <property type="component" value="Unassembled WGS sequence"/>
</dbReference>
<name>A0A1R1JQZ1_ALCXX</name>
<protein>
    <recommendedName>
        <fullName evidence="3">Bacteriophage lysis protein</fullName>
    </recommendedName>
</protein>
<sequence>MSALARAAGALVGWKGYAAAALAGGLVLGAAAWTVQGWRYGEQLAGLRAARADEVADGQRQAREILARRHADVAEINERNGRAEWAAYGGMRNAQIQDDGLRADVDAGRQRLHVRAACSAAGRGVPEASAAAGVDHGARAELDPAARSDYFALRAGIQKLTAQLEACQAWHR</sequence>
<dbReference type="GO" id="GO:0044659">
    <property type="term" value="P:viral release from host cell by cytolysis"/>
    <property type="evidence" value="ECO:0007669"/>
    <property type="project" value="InterPro"/>
</dbReference>
<dbReference type="AlphaFoldDB" id="A0A1R1JQZ1"/>